<name>A0A516KMI6_9CAUD</name>
<evidence type="ECO:0000313" key="3">
    <source>
        <dbReference type="Proteomes" id="UP000317800"/>
    </source>
</evidence>
<dbReference type="EMBL" id="MN043729">
    <property type="protein sequence ID" value="QDP43013.1"/>
    <property type="molecule type" value="Genomic_DNA"/>
</dbReference>
<gene>
    <name evidence="1" type="ORF">Goe8_c00020</name>
    <name evidence="2" type="ORF">Goe8_c02400</name>
</gene>
<protein>
    <submittedName>
        <fullName evidence="1">Uncharacterized protein</fullName>
    </submittedName>
</protein>
<organism evidence="1 3">
    <name type="scientific">Bacillus phage vB_BmeM-Goe8</name>
    <dbReference type="NCBI Taxonomy" id="2593638"/>
    <lineage>
        <taxon>Viruses</taxon>
        <taxon>Duplodnaviria</taxon>
        <taxon>Heunggongvirae</taxon>
        <taxon>Uroviricota</taxon>
        <taxon>Caudoviricetes</taxon>
        <taxon>Herelleviridae</taxon>
        <taxon>Bastillevirinae</taxon>
        <taxon>Goettingenvirus</taxon>
        <taxon>Goettingenvirus goe8</taxon>
    </lineage>
</organism>
<evidence type="ECO:0000313" key="1">
    <source>
        <dbReference type="EMBL" id="QDP42786.1"/>
    </source>
</evidence>
<keyword evidence="3" id="KW-1185">Reference proteome</keyword>
<evidence type="ECO:0000313" key="2">
    <source>
        <dbReference type="EMBL" id="QDP43013.1"/>
    </source>
</evidence>
<dbReference type="EMBL" id="MN043729">
    <property type="protein sequence ID" value="QDP42786.1"/>
    <property type="molecule type" value="Genomic_DNA"/>
</dbReference>
<dbReference type="Proteomes" id="UP000317800">
    <property type="component" value="Segment"/>
</dbReference>
<accession>A0A516KMI6</accession>
<proteinExistence type="predicted"/>
<sequence length="55" mass="6508">MKHLPKPKPYRPYETVFVEYVKSAVPGELDISEEVIIKITDDLKNIYRESQKDKK</sequence>
<reference evidence="1 3" key="1">
    <citation type="submission" date="2019-06" db="EMBL/GenBank/DDBJ databases">
        <authorList>
            <person name="Hertel R."/>
        </authorList>
    </citation>
    <scope>NUCLEOTIDE SEQUENCE [LARGE SCALE GENOMIC DNA]</scope>
</reference>